<dbReference type="InterPro" id="IPR013563">
    <property type="entry name" value="Oligopep_ABC_C"/>
</dbReference>
<keyword evidence="7" id="KW-1185">Reference proteome</keyword>
<accession>A0ABT3U123</accession>
<dbReference type="RefSeq" id="WP_266603615.1">
    <property type="nucleotide sequence ID" value="NZ_JAPHNL010000292.1"/>
</dbReference>
<dbReference type="PANTHER" id="PTHR43776">
    <property type="entry name" value="TRANSPORT ATP-BINDING PROTEIN"/>
    <property type="match status" value="1"/>
</dbReference>
<dbReference type="GO" id="GO:0005524">
    <property type="term" value="F:ATP binding"/>
    <property type="evidence" value="ECO:0007669"/>
    <property type="project" value="UniProtKB-KW"/>
</dbReference>
<dbReference type="InterPro" id="IPR003593">
    <property type="entry name" value="AAA+_ATPase"/>
</dbReference>
<dbReference type="InterPro" id="IPR027417">
    <property type="entry name" value="P-loop_NTPase"/>
</dbReference>
<gene>
    <name evidence="6" type="ORF">OFY01_25330</name>
</gene>
<evidence type="ECO:0000256" key="4">
    <source>
        <dbReference type="SAM" id="MobiDB-lite"/>
    </source>
</evidence>
<dbReference type="SMART" id="SM00382">
    <property type="entry name" value="AAA"/>
    <property type="match status" value="1"/>
</dbReference>
<keyword evidence="3 6" id="KW-0067">ATP-binding</keyword>
<dbReference type="EMBL" id="JAPHNL010000292">
    <property type="protein sequence ID" value="MCX3063023.1"/>
    <property type="molecule type" value="Genomic_DNA"/>
</dbReference>
<organism evidence="6 7">
    <name type="scientific">Streptomyces beihaiensis</name>
    <dbReference type="NCBI Taxonomy" id="2984495"/>
    <lineage>
        <taxon>Bacteria</taxon>
        <taxon>Bacillati</taxon>
        <taxon>Actinomycetota</taxon>
        <taxon>Actinomycetes</taxon>
        <taxon>Kitasatosporales</taxon>
        <taxon>Streptomycetaceae</taxon>
        <taxon>Streptomyces</taxon>
    </lineage>
</organism>
<dbReference type="Pfam" id="PF08352">
    <property type="entry name" value="oligo_HPY"/>
    <property type="match status" value="1"/>
</dbReference>
<feature type="compositionally biased region" description="Basic and acidic residues" evidence="4">
    <location>
        <begin position="285"/>
        <end position="297"/>
    </location>
</feature>
<evidence type="ECO:0000256" key="2">
    <source>
        <dbReference type="ARBA" id="ARBA00022741"/>
    </source>
</evidence>
<name>A0ABT3U123_9ACTN</name>
<evidence type="ECO:0000256" key="3">
    <source>
        <dbReference type="ARBA" id="ARBA00022840"/>
    </source>
</evidence>
<feature type="domain" description="ABC transporter" evidence="5">
    <location>
        <begin position="11"/>
        <end position="252"/>
    </location>
</feature>
<dbReference type="PANTHER" id="PTHR43776:SF8">
    <property type="entry name" value="ABC TRANSPORTER, ATP-BINDING PROTEIN"/>
    <property type="match status" value="1"/>
</dbReference>
<dbReference type="PROSITE" id="PS50893">
    <property type="entry name" value="ABC_TRANSPORTER_2"/>
    <property type="match status" value="1"/>
</dbReference>
<evidence type="ECO:0000259" key="5">
    <source>
        <dbReference type="PROSITE" id="PS50893"/>
    </source>
</evidence>
<dbReference type="SUPFAM" id="SSF52540">
    <property type="entry name" value="P-loop containing nucleoside triphosphate hydrolases"/>
    <property type="match status" value="1"/>
</dbReference>
<dbReference type="CDD" id="cd03257">
    <property type="entry name" value="ABC_NikE_OppD_transporters"/>
    <property type="match status" value="1"/>
</dbReference>
<sequence>MTTGTTTPAALEVDHLTVDFKRRGAPSLRAVDDVTFTLHPGHTLALVGESGSGKSTVVRALSRLVAPSAGHVRLAGADRTRDAAYRRAVQMVFQDPFASLNPAHTVGHHLRRPLLAGGRATRSDVDARAARLLDAVNLTPAADIARARPHELSGGQRQRVAIARALAPEPAVLLADEPVSMLDVSIRLEILGLLDRLKRERRLALLYVTHDLATARHFAADVMVMYRGQIVERGPSDDVILRPRHPYTQLLASAAPGAAGSRERAREARAARLAARRARPAQPRETSRHAPPDEGCRFRPRCPLATDRCARRPPVVPLGPTGHEARCWLHVDAARQGPAA</sequence>
<dbReference type="Pfam" id="PF00005">
    <property type="entry name" value="ABC_tran"/>
    <property type="match status" value="1"/>
</dbReference>
<dbReference type="InterPro" id="IPR003439">
    <property type="entry name" value="ABC_transporter-like_ATP-bd"/>
</dbReference>
<feature type="region of interest" description="Disordered" evidence="4">
    <location>
        <begin position="272"/>
        <end position="297"/>
    </location>
</feature>
<evidence type="ECO:0000256" key="1">
    <source>
        <dbReference type="ARBA" id="ARBA00022448"/>
    </source>
</evidence>
<protein>
    <submittedName>
        <fullName evidence="6">ABC transporter ATP-binding protein</fullName>
    </submittedName>
</protein>
<dbReference type="Proteomes" id="UP001163064">
    <property type="component" value="Unassembled WGS sequence"/>
</dbReference>
<proteinExistence type="predicted"/>
<evidence type="ECO:0000313" key="6">
    <source>
        <dbReference type="EMBL" id="MCX3063023.1"/>
    </source>
</evidence>
<keyword evidence="1" id="KW-0813">Transport</keyword>
<dbReference type="InterPro" id="IPR050319">
    <property type="entry name" value="ABC_transp_ATP-bind"/>
</dbReference>
<dbReference type="NCBIfam" id="TIGR01727">
    <property type="entry name" value="oligo_HPY"/>
    <property type="match status" value="1"/>
</dbReference>
<comment type="caution">
    <text evidence="6">The sequence shown here is derived from an EMBL/GenBank/DDBJ whole genome shotgun (WGS) entry which is preliminary data.</text>
</comment>
<keyword evidence="2" id="KW-0547">Nucleotide-binding</keyword>
<reference evidence="6" key="1">
    <citation type="submission" date="2022-10" db="EMBL/GenBank/DDBJ databases">
        <title>Streptomyces beihaiensis sp. nov., a chitin degrading actinobacterium, isolated from shrimp pond soil.</title>
        <authorList>
            <person name="Xie J."/>
            <person name="Shen N."/>
        </authorList>
    </citation>
    <scope>NUCLEOTIDE SEQUENCE</scope>
    <source>
        <strain evidence="6">GXMU-J5</strain>
    </source>
</reference>
<dbReference type="Gene3D" id="3.40.50.300">
    <property type="entry name" value="P-loop containing nucleotide triphosphate hydrolases"/>
    <property type="match status" value="1"/>
</dbReference>
<dbReference type="InterPro" id="IPR017871">
    <property type="entry name" value="ABC_transporter-like_CS"/>
</dbReference>
<evidence type="ECO:0000313" key="7">
    <source>
        <dbReference type="Proteomes" id="UP001163064"/>
    </source>
</evidence>
<dbReference type="PROSITE" id="PS00211">
    <property type="entry name" value="ABC_TRANSPORTER_1"/>
    <property type="match status" value="1"/>
</dbReference>